<evidence type="ECO:0000313" key="2">
    <source>
        <dbReference type="Proteomes" id="UP000758155"/>
    </source>
</evidence>
<organism evidence="1 2">
    <name type="scientific">Didymella heteroderae</name>
    <dbReference type="NCBI Taxonomy" id="1769908"/>
    <lineage>
        <taxon>Eukaryota</taxon>
        <taxon>Fungi</taxon>
        <taxon>Dikarya</taxon>
        <taxon>Ascomycota</taxon>
        <taxon>Pezizomycotina</taxon>
        <taxon>Dothideomycetes</taxon>
        <taxon>Pleosporomycetidae</taxon>
        <taxon>Pleosporales</taxon>
        <taxon>Pleosporineae</taxon>
        <taxon>Didymellaceae</taxon>
        <taxon>Didymella</taxon>
    </lineage>
</organism>
<keyword evidence="2" id="KW-1185">Reference proteome</keyword>
<gene>
    <name evidence="1" type="ORF">E8E12_000771</name>
</gene>
<dbReference type="OrthoDB" id="3682027at2759"/>
<dbReference type="Proteomes" id="UP000758155">
    <property type="component" value="Unassembled WGS sequence"/>
</dbReference>
<reference evidence="1" key="1">
    <citation type="submission" date="2019-04" db="EMBL/GenBank/DDBJ databases">
        <title>Sequencing of skin fungus with MAO and IRED activity.</title>
        <authorList>
            <person name="Marsaioli A.J."/>
            <person name="Bonatto J.M.C."/>
            <person name="Reis Junior O."/>
        </authorList>
    </citation>
    <scope>NUCLEOTIDE SEQUENCE</scope>
    <source>
        <strain evidence="1">28M1</strain>
    </source>
</reference>
<comment type="caution">
    <text evidence="1">The sequence shown here is derived from an EMBL/GenBank/DDBJ whole genome shotgun (WGS) entry which is preliminary data.</text>
</comment>
<sequence length="228" mass="26313">MLPQLSHLYLGGSILLNFPFLRSIVPNEPNDTHWRKPDWPKGPDMTWILGLIGSRLTVLELPIDLRRNLEANIWTPLSVSKLPTYFPRLQWLSIPHMVATEATRTSIRDVIPSGLHTLVLTDARCSCFEQFSRDLVEAGSLTSRFPRLQKIALYYRYPSPGTDTRIMSMLRSAGIEFLEYSPDCCLRSGDEFRHPWKYTPDEIGKLEDSRHRKHSPEWDAVEMQCDSD</sequence>
<feature type="non-terminal residue" evidence="1">
    <location>
        <position position="228"/>
    </location>
</feature>
<proteinExistence type="predicted"/>
<dbReference type="EMBL" id="SWKV01000279">
    <property type="protein sequence ID" value="KAF3029147.1"/>
    <property type="molecule type" value="Genomic_DNA"/>
</dbReference>
<protein>
    <submittedName>
        <fullName evidence="1">Uncharacterized protein</fullName>
    </submittedName>
</protein>
<dbReference type="AlphaFoldDB" id="A0A9P5BU28"/>
<evidence type="ECO:0000313" key="1">
    <source>
        <dbReference type="EMBL" id="KAF3029147.1"/>
    </source>
</evidence>
<accession>A0A9P5BU28</accession>
<name>A0A9P5BU28_9PLEO</name>